<dbReference type="GO" id="GO:0003676">
    <property type="term" value="F:nucleic acid binding"/>
    <property type="evidence" value="ECO:0007669"/>
    <property type="project" value="InterPro"/>
</dbReference>
<dbReference type="NCBIfam" id="TIGR00252">
    <property type="entry name" value="YraN family protein"/>
    <property type="match status" value="1"/>
</dbReference>
<protein>
    <recommendedName>
        <fullName evidence="2">UPF0102 protein H2509_16805</fullName>
    </recommendedName>
</protein>
<evidence type="ECO:0000313" key="4">
    <source>
        <dbReference type="Proteomes" id="UP000541109"/>
    </source>
</evidence>
<dbReference type="InterPro" id="IPR003509">
    <property type="entry name" value="UPF0102_YraN-like"/>
</dbReference>
<evidence type="ECO:0000313" key="3">
    <source>
        <dbReference type="EMBL" id="MBA5778787.1"/>
    </source>
</evidence>
<evidence type="ECO:0000256" key="2">
    <source>
        <dbReference type="HAMAP-Rule" id="MF_00048"/>
    </source>
</evidence>
<dbReference type="AlphaFoldDB" id="A0A839AJ45"/>
<dbReference type="HAMAP" id="MF_00048">
    <property type="entry name" value="UPF0102"/>
    <property type="match status" value="1"/>
</dbReference>
<dbReference type="EMBL" id="JACFXV010000064">
    <property type="protein sequence ID" value="MBA5778787.1"/>
    <property type="molecule type" value="Genomic_DNA"/>
</dbReference>
<dbReference type="InterPro" id="IPR011856">
    <property type="entry name" value="tRNA_endonuc-like_dom_sf"/>
</dbReference>
<comment type="similarity">
    <text evidence="1 2">Belongs to the UPF0102 family.</text>
</comment>
<organism evidence="3 4">
    <name type="scientific">Stappia albiluteola</name>
    <dbReference type="NCBI Taxonomy" id="2758565"/>
    <lineage>
        <taxon>Bacteria</taxon>
        <taxon>Pseudomonadati</taxon>
        <taxon>Pseudomonadota</taxon>
        <taxon>Alphaproteobacteria</taxon>
        <taxon>Hyphomicrobiales</taxon>
        <taxon>Stappiaceae</taxon>
        <taxon>Stappia</taxon>
    </lineage>
</organism>
<keyword evidence="4" id="KW-1185">Reference proteome</keyword>
<dbReference type="PANTHER" id="PTHR34039">
    <property type="entry name" value="UPF0102 PROTEIN YRAN"/>
    <property type="match status" value="1"/>
</dbReference>
<accession>A0A839AJ45</accession>
<dbReference type="Pfam" id="PF02021">
    <property type="entry name" value="UPF0102"/>
    <property type="match status" value="1"/>
</dbReference>
<dbReference type="SUPFAM" id="SSF52980">
    <property type="entry name" value="Restriction endonuclease-like"/>
    <property type="match status" value="1"/>
</dbReference>
<dbReference type="RefSeq" id="WP_182167458.1">
    <property type="nucleotide sequence ID" value="NZ_JACFXV010000064.1"/>
</dbReference>
<sequence length="130" mass="14471">MAKRGRDAREKAYRAGLVAEGLAAFWLRLKGWRVLARRYRAPGGEIDIIARRKDVIAFVEVKARRDFDAALLAISPANQRRIAAASRSWLAANPKAAGRTYRFDAVLISPRRLPRHVENAFEAGGGSFLP</sequence>
<gene>
    <name evidence="3" type="ORF">H2509_16805</name>
</gene>
<reference evidence="3 4" key="1">
    <citation type="submission" date="2020-07" db="EMBL/GenBank/DDBJ databases">
        <title>Stappia sp., F7233, whole genome shotgun sequencing project.</title>
        <authorList>
            <person name="Jiang S."/>
            <person name="Liu Z.W."/>
            <person name="Du Z.J."/>
        </authorList>
    </citation>
    <scope>NUCLEOTIDE SEQUENCE [LARGE SCALE GENOMIC DNA]</scope>
    <source>
        <strain evidence="3 4">F7233</strain>
    </source>
</reference>
<dbReference type="PANTHER" id="PTHR34039:SF1">
    <property type="entry name" value="UPF0102 PROTEIN YRAN"/>
    <property type="match status" value="1"/>
</dbReference>
<dbReference type="InterPro" id="IPR011335">
    <property type="entry name" value="Restrct_endonuc-II-like"/>
</dbReference>
<proteinExistence type="inferred from homology"/>
<dbReference type="NCBIfam" id="NF009151">
    <property type="entry name" value="PRK12497.1-5"/>
    <property type="match status" value="1"/>
</dbReference>
<name>A0A839AJ45_9HYPH</name>
<evidence type="ECO:0000256" key="1">
    <source>
        <dbReference type="ARBA" id="ARBA00006738"/>
    </source>
</evidence>
<dbReference type="Proteomes" id="UP000541109">
    <property type="component" value="Unassembled WGS sequence"/>
</dbReference>
<dbReference type="Gene3D" id="3.40.1350.10">
    <property type="match status" value="1"/>
</dbReference>
<comment type="caution">
    <text evidence="3">The sequence shown here is derived from an EMBL/GenBank/DDBJ whole genome shotgun (WGS) entry which is preliminary data.</text>
</comment>